<organism evidence="1 2">
    <name type="scientific">Amanita muscaria (strain Koide BX008)</name>
    <dbReference type="NCBI Taxonomy" id="946122"/>
    <lineage>
        <taxon>Eukaryota</taxon>
        <taxon>Fungi</taxon>
        <taxon>Dikarya</taxon>
        <taxon>Basidiomycota</taxon>
        <taxon>Agaricomycotina</taxon>
        <taxon>Agaricomycetes</taxon>
        <taxon>Agaricomycetidae</taxon>
        <taxon>Agaricales</taxon>
        <taxon>Pluteineae</taxon>
        <taxon>Amanitaceae</taxon>
        <taxon>Amanita</taxon>
    </lineage>
</organism>
<evidence type="ECO:0000313" key="1">
    <source>
        <dbReference type="EMBL" id="KIL67216.1"/>
    </source>
</evidence>
<dbReference type="HOGENOM" id="CLU_2468559_0_0_1"/>
<proteinExistence type="predicted"/>
<dbReference type="AlphaFoldDB" id="A0A0C2XCR4"/>
<dbReference type="EMBL" id="KN818232">
    <property type="protein sequence ID" value="KIL67216.1"/>
    <property type="molecule type" value="Genomic_DNA"/>
</dbReference>
<evidence type="ECO:0000313" key="2">
    <source>
        <dbReference type="Proteomes" id="UP000054549"/>
    </source>
</evidence>
<reference evidence="1 2" key="1">
    <citation type="submission" date="2014-04" db="EMBL/GenBank/DDBJ databases">
        <title>Evolutionary Origins and Diversification of the Mycorrhizal Mutualists.</title>
        <authorList>
            <consortium name="DOE Joint Genome Institute"/>
            <consortium name="Mycorrhizal Genomics Consortium"/>
            <person name="Kohler A."/>
            <person name="Kuo A."/>
            <person name="Nagy L.G."/>
            <person name="Floudas D."/>
            <person name="Copeland A."/>
            <person name="Barry K.W."/>
            <person name="Cichocki N."/>
            <person name="Veneault-Fourrey C."/>
            <person name="LaButti K."/>
            <person name="Lindquist E.A."/>
            <person name="Lipzen A."/>
            <person name="Lundell T."/>
            <person name="Morin E."/>
            <person name="Murat C."/>
            <person name="Riley R."/>
            <person name="Ohm R."/>
            <person name="Sun H."/>
            <person name="Tunlid A."/>
            <person name="Henrissat B."/>
            <person name="Grigoriev I.V."/>
            <person name="Hibbett D.S."/>
            <person name="Martin F."/>
        </authorList>
    </citation>
    <scope>NUCLEOTIDE SEQUENCE [LARGE SCALE GENOMIC DNA]</scope>
    <source>
        <strain evidence="1 2">Koide BX008</strain>
    </source>
</reference>
<keyword evidence="2" id="KW-1185">Reference proteome</keyword>
<sequence length="88" mass="9818">MTGDIQLSHWTTSDQPITIPLQIKILKNATSKPHATLGAAHAHAWLHLASTFVMRSRKDEATSRRGLALFLIPADKIILPYPYLCSRL</sequence>
<name>A0A0C2XCR4_AMAMK</name>
<dbReference type="InParanoid" id="A0A0C2XCR4"/>
<gene>
    <name evidence="1" type="ORF">M378DRAFT_159607</name>
</gene>
<accession>A0A0C2XCR4</accession>
<dbReference type="Proteomes" id="UP000054549">
    <property type="component" value="Unassembled WGS sequence"/>
</dbReference>
<protein>
    <submittedName>
        <fullName evidence="1">Uncharacterized protein</fullName>
    </submittedName>
</protein>